<dbReference type="Proteomes" id="UP000261660">
    <property type="component" value="Unplaced"/>
</dbReference>
<keyword evidence="1" id="KW-1015">Disulfide bond</keyword>
<accession>A0A3Q3LYR6</accession>
<dbReference type="GO" id="GO:0016064">
    <property type="term" value="P:immunoglobulin mediated immune response"/>
    <property type="evidence" value="ECO:0007669"/>
    <property type="project" value="TreeGrafter"/>
</dbReference>
<dbReference type="STRING" id="56723.ENSLBEP00000013630"/>
<sequence>AQGLSCVNDLVNNVSCTWHGSPLAAGVDCWISGLLSVLFLFRRRCHMKQHGNSPPGCSFVFENEEFNCFKPMPYIQMECDDALVENLTDYYPCDHIQMHPLGVLNVSRSANETLISWSLASPHSIFLTLLDFQVQIKHKHQAWKVRGQDFSTQTQEIRIPTGQLKGHCQARGRVKPIDLYKSHWSNWSPTTSWLEATDKETTPHDRGKNKVLFTKACTMNQVQHTVVEKYYLSAQEVKLVPNPSKYFHTLYSVHGGNLKKWMNPLSASESFFTAQPREHISPVELCESWDVVSSTSPSSTSTSALLHFKSSAGSDTSGVSENTTSASSSSCFFNMGYFNSSSSRSSAQNDPSPAYFTYRDDLHNLHNSHALHLSLCPSFDISPAYESLKREPQSPDSGFCIGKEDEADIEDNTFACVKRKEVSPLLILPLPAPGCSYAAWPLAGAMSRSSSMPVETCKTGYLTLKELQTTFSNKSI</sequence>
<keyword evidence="4" id="KW-1185">Reference proteome</keyword>
<dbReference type="Gene3D" id="2.60.40.10">
    <property type="entry name" value="Immunoglobulins"/>
    <property type="match status" value="2"/>
</dbReference>
<feature type="domain" description="Interleukin-2 receptor subunit beta N-terminal" evidence="2">
    <location>
        <begin position="3"/>
        <end position="79"/>
    </location>
</feature>
<name>A0A3Q3LYR6_9LABR</name>
<dbReference type="PANTHER" id="PTHR23037">
    <property type="entry name" value="CYTOKINE RECEPTOR"/>
    <property type="match status" value="1"/>
</dbReference>
<dbReference type="Pfam" id="PF18707">
    <property type="entry name" value="IL2RB_N1"/>
    <property type="match status" value="1"/>
</dbReference>
<dbReference type="PANTHER" id="PTHR23037:SF22">
    <property type="entry name" value="CYTOKINE RECEPTOR COMMON SUBUNIT BETA"/>
    <property type="match status" value="1"/>
</dbReference>
<dbReference type="Ensembl" id="ENSLBET00000014384.1">
    <property type="protein sequence ID" value="ENSLBEP00000013630.1"/>
    <property type="gene ID" value="ENSLBEG00000010526.1"/>
</dbReference>
<organism evidence="3 4">
    <name type="scientific">Labrus bergylta</name>
    <name type="common">ballan wrasse</name>
    <dbReference type="NCBI Taxonomy" id="56723"/>
    <lineage>
        <taxon>Eukaryota</taxon>
        <taxon>Metazoa</taxon>
        <taxon>Chordata</taxon>
        <taxon>Craniata</taxon>
        <taxon>Vertebrata</taxon>
        <taxon>Euteleostomi</taxon>
        <taxon>Actinopterygii</taxon>
        <taxon>Neopterygii</taxon>
        <taxon>Teleostei</taxon>
        <taxon>Neoteleostei</taxon>
        <taxon>Acanthomorphata</taxon>
        <taxon>Eupercaria</taxon>
        <taxon>Labriformes</taxon>
        <taxon>Labridae</taxon>
        <taxon>Labrus</taxon>
    </lineage>
</organism>
<evidence type="ECO:0000259" key="2">
    <source>
        <dbReference type="Pfam" id="PF18707"/>
    </source>
</evidence>
<evidence type="ECO:0000256" key="1">
    <source>
        <dbReference type="ARBA" id="ARBA00023157"/>
    </source>
</evidence>
<evidence type="ECO:0000313" key="4">
    <source>
        <dbReference type="Proteomes" id="UP000261660"/>
    </source>
</evidence>
<protein>
    <recommendedName>
        <fullName evidence="2">Interleukin-2 receptor subunit beta N-terminal domain-containing protein</fullName>
    </recommendedName>
</protein>
<dbReference type="InterPro" id="IPR040951">
    <property type="entry name" value="IL2RB_N1"/>
</dbReference>
<proteinExistence type="predicted"/>
<dbReference type="InterPro" id="IPR013783">
    <property type="entry name" value="Ig-like_fold"/>
</dbReference>
<evidence type="ECO:0000313" key="3">
    <source>
        <dbReference type="Ensembl" id="ENSLBEP00000013630.1"/>
    </source>
</evidence>
<dbReference type="AlphaFoldDB" id="A0A3Q3LYR6"/>
<dbReference type="GO" id="GO:0009897">
    <property type="term" value="C:external side of plasma membrane"/>
    <property type="evidence" value="ECO:0007669"/>
    <property type="project" value="TreeGrafter"/>
</dbReference>
<reference evidence="3" key="2">
    <citation type="submission" date="2025-09" db="UniProtKB">
        <authorList>
            <consortium name="Ensembl"/>
        </authorList>
    </citation>
    <scope>IDENTIFICATION</scope>
</reference>
<dbReference type="GO" id="GO:0004896">
    <property type="term" value="F:cytokine receptor activity"/>
    <property type="evidence" value="ECO:0007669"/>
    <property type="project" value="TreeGrafter"/>
</dbReference>
<dbReference type="GeneTree" id="ENSGT00940000177422"/>
<reference evidence="3" key="1">
    <citation type="submission" date="2025-08" db="UniProtKB">
        <authorList>
            <consortium name="Ensembl"/>
        </authorList>
    </citation>
    <scope>IDENTIFICATION</scope>
</reference>
<dbReference type="InParanoid" id="A0A3Q3LYR6"/>